<feature type="region of interest" description="Disordered" evidence="1">
    <location>
        <begin position="38"/>
        <end position="91"/>
    </location>
</feature>
<keyword evidence="3" id="KW-1185">Reference proteome</keyword>
<organism evidence="2 3">
    <name type="scientific">Aulographum hederae CBS 113979</name>
    <dbReference type="NCBI Taxonomy" id="1176131"/>
    <lineage>
        <taxon>Eukaryota</taxon>
        <taxon>Fungi</taxon>
        <taxon>Dikarya</taxon>
        <taxon>Ascomycota</taxon>
        <taxon>Pezizomycotina</taxon>
        <taxon>Dothideomycetes</taxon>
        <taxon>Pleosporomycetidae</taxon>
        <taxon>Aulographales</taxon>
        <taxon>Aulographaceae</taxon>
    </lineage>
</organism>
<accession>A0A6G1HCF3</accession>
<protein>
    <submittedName>
        <fullName evidence="2">Uncharacterized protein</fullName>
    </submittedName>
</protein>
<gene>
    <name evidence="2" type="ORF">K402DRAFT_389809</name>
</gene>
<evidence type="ECO:0000313" key="2">
    <source>
        <dbReference type="EMBL" id="KAF1990906.1"/>
    </source>
</evidence>
<sequence length="91" mass="9714">MTAASLSVLSASVQRPSASASSSSIVTVHQTTLRRWKIAETKQRSPPVQRQQAKRIVSPQSGETRAPAGRARSANVAPKLATLDPKRPTLV</sequence>
<evidence type="ECO:0000256" key="1">
    <source>
        <dbReference type="SAM" id="MobiDB-lite"/>
    </source>
</evidence>
<feature type="compositionally biased region" description="Low complexity" evidence="1">
    <location>
        <begin position="1"/>
        <end position="24"/>
    </location>
</feature>
<reference evidence="2" key="1">
    <citation type="journal article" date="2020" name="Stud. Mycol.">
        <title>101 Dothideomycetes genomes: a test case for predicting lifestyles and emergence of pathogens.</title>
        <authorList>
            <person name="Haridas S."/>
            <person name="Albert R."/>
            <person name="Binder M."/>
            <person name="Bloem J."/>
            <person name="Labutti K."/>
            <person name="Salamov A."/>
            <person name="Andreopoulos B."/>
            <person name="Baker S."/>
            <person name="Barry K."/>
            <person name="Bills G."/>
            <person name="Bluhm B."/>
            <person name="Cannon C."/>
            <person name="Castanera R."/>
            <person name="Culley D."/>
            <person name="Daum C."/>
            <person name="Ezra D."/>
            <person name="Gonzalez J."/>
            <person name="Henrissat B."/>
            <person name="Kuo A."/>
            <person name="Liang C."/>
            <person name="Lipzen A."/>
            <person name="Lutzoni F."/>
            <person name="Magnuson J."/>
            <person name="Mondo S."/>
            <person name="Nolan M."/>
            <person name="Ohm R."/>
            <person name="Pangilinan J."/>
            <person name="Park H.-J."/>
            <person name="Ramirez L."/>
            <person name="Alfaro M."/>
            <person name="Sun H."/>
            <person name="Tritt A."/>
            <person name="Yoshinaga Y."/>
            <person name="Zwiers L.-H."/>
            <person name="Turgeon B."/>
            <person name="Goodwin S."/>
            <person name="Spatafora J."/>
            <person name="Crous P."/>
            <person name="Grigoriev I."/>
        </authorList>
    </citation>
    <scope>NUCLEOTIDE SEQUENCE</scope>
    <source>
        <strain evidence="2">CBS 113979</strain>
    </source>
</reference>
<dbReference type="AlphaFoldDB" id="A0A6G1HCF3"/>
<name>A0A6G1HCF3_9PEZI</name>
<feature type="region of interest" description="Disordered" evidence="1">
    <location>
        <begin position="1"/>
        <end position="26"/>
    </location>
</feature>
<dbReference type="EMBL" id="ML977141">
    <property type="protein sequence ID" value="KAF1990906.1"/>
    <property type="molecule type" value="Genomic_DNA"/>
</dbReference>
<proteinExistence type="predicted"/>
<evidence type="ECO:0000313" key="3">
    <source>
        <dbReference type="Proteomes" id="UP000800041"/>
    </source>
</evidence>
<dbReference type="Proteomes" id="UP000800041">
    <property type="component" value="Unassembled WGS sequence"/>
</dbReference>